<organism evidence="3 4">
    <name type="scientific">Neodiprion lecontei</name>
    <name type="common">Redheaded pine sawfly</name>
    <dbReference type="NCBI Taxonomy" id="441921"/>
    <lineage>
        <taxon>Eukaryota</taxon>
        <taxon>Metazoa</taxon>
        <taxon>Ecdysozoa</taxon>
        <taxon>Arthropoda</taxon>
        <taxon>Hexapoda</taxon>
        <taxon>Insecta</taxon>
        <taxon>Pterygota</taxon>
        <taxon>Neoptera</taxon>
        <taxon>Endopterygota</taxon>
        <taxon>Hymenoptera</taxon>
        <taxon>Tenthredinoidea</taxon>
        <taxon>Diprionidae</taxon>
        <taxon>Diprioninae</taxon>
        <taxon>Neodiprion</taxon>
    </lineage>
</organism>
<evidence type="ECO:0000256" key="2">
    <source>
        <dbReference type="SAM" id="SignalP"/>
    </source>
</evidence>
<gene>
    <name evidence="4" type="primary">LOC124294494</name>
</gene>
<feature type="region of interest" description="Disordered" evidence="1">
    <location>
        <begin position="254"/>
        <end position="279"/>
    </location>
</feature>
<evidence type="ECO:0000313" key="3">
    <source>
        <dbReference type="Proteomes" id="UP000829291"/>
    </source>
</evidence>
<evidence type="ECO:0000256" key="1">
    <source>
        <dbReference type="SAM" id="MobiDB-lite"/>
    </source>
</evidence>
<name>A0ABM3G650_NEOLC</name>
<accession>A0ABM3G650</accession>
<dbReference type="Proteomes" id="UP000829291">
    <property type="component" value="Chromosome 5"/>
</dbReference>
<dbReference type="GeneID" id="124294494"/>
<dbReference type="RefSeq" id="XP_046595741.1">
    <property type="nucleotide sequence ID" value="XM_046739785.1"/>
</dbReference>
<feature type="chain" id="PRO_5046372271" evidence="2">
    <location>
        <begin position="26"/>
        <end position="279"/>
    </location>
</feature>
<evidence type="ECO:0000313" key="4">
    <source>
        <dbReference type="RefSeq" id="XP_046595741.1"/>
    </source>
</evidence>
<reference evidence="4" key="1">
    <citation type="submission" date="2025-08" db="UniProtKB">
        <authorList>
            <consortium name="RefSeq"/>
        </authorList>
    </citation>
    <scope>IDENTIFICATION</scope>
    <source>
        <tissue evidence="4">Thorax and Abdomen</tissue>
    </source>
</reference>
<protein>
    <submittedName>
        <fullName evidence="4">Neurogenic locus notch homolog protein 2-like</fullName>
    </submittedName>
</protein>
<keyword evidence="3" id="KW-1185">Reference proteome</keyword>
<sequence length="279" mass="30555">MASSVVVLIFWSLLSLSHGPVSVLARDQFIIKEMKMECRRLICGEKSRCVYRRSWCRSPPCPSMVFCSKEENSPVRTPSSCDSVRCSRSYRCSTRYVKDQRTGLDTDIRARCIAGSELKYQAASCAGFKCPGVRLSCILREPKCRGFPCRVLQACIPEDEAVRFHAQCILMNCSSPDHCFLRQPQGCTAVNGCSHDVACLHRLGDKFLHHACRGVVCTGGSKCEPVFEPCSTGGHSCNARPGCPSKFGNTSIAGHPSVPPRVTPGIPGIPEARQIPQSP</sequence>
<keyword evidence="2" id="KW-0732">Signal</keyword>
<feature type="signal peptide" evidence="2">
    <location>
        <begin position="1"/>
        <end position="25"/>
    </location>
</feature>
<proteinExistence type="predicted"/>